<protein>
    <recommendedName>
        <fullName evidence="8">Protein kinase domain-containing protein</fullName>
    </recommendedName>
</protein>
<dbReference type="InterPro" id="IPR050494">
    <property type="entry name" value="Ser_Thr_dual-spec_kinase"/>
</dbReference>
<sequence>MYVILGNRFYRQGIVEVRLLDHLRKRDTQNDRNVIHMLDCFHFRKHICIVLELAGINLYDLLKRNAFNGFSVMAVKRFAWNILQCLHLLQQEKIIHCDVKPENVLLRTRQGASESSIYDIKVTDFGSGCFIHEQVYCYIQSRYYRAPEIILDTAGNPTKTVNTRGKRRLPGTKSLQTVLKTSDRRFLDFMKRCLEWDPRSRVTADQLMHHEWMVGPPGKAAKDFPSFTSHGYRHTKGALGGAYEQRDVVAELLSTNPFNEENDPETRRPTRRREADRDE</sequence>
<evidence type="ECO:0000259" key="8">
    <source>
        <dbReference type="PROSITE" id="PS50011"/>
    </source>
</evidence>
<accession>A0A1D1VRE3</accession>
<feature type="domain" description="Protein kinase" evidence="8">
    <location>
        <begin position="1"/>
        <end position="213"/>
    </location>
</feature>
<keyword evidence="6" id="KW-0067">ATP-binding</keyword>
<dbReference type="PANTHER" id="PTHR24058">
    <property type="entry name" value="DUAL SPECIFICITY PROTEIN KINASE"/>
    <property type="match status" value="1"/>
</dbReference>
<comment type="similarity">
    <text evidence="1">Belongs to the protein kinase superfamily. CMGC Ser/Thr protein kinase family. MNB/DYRK subfamily.</text>
</comment>
<dbReference type="GO" id="GO:0004674">
    <property type="term" value="F:protein serine/threonine kinase activity"/>
    <property type="evidence" value="ECO:0007669"/>
    <property type="project" value="UniProtKB-KW"/>
</dbReference>
<organism evidence="9 10">
    <name type="scientific">Ramazzottius varieornatus</name>
    <name type="common">Water bear</name>
    <name type="synonym">Tardigrade</name>
    <dbReference type="NCBI Taxonomy" id="947166"/>
    <lineage>
        <taxon>Eukaryota</taxon>
        <taxon>Metazoa</taxon>
        <taxon>Ecdysozoa</taxon>
        <taxon>Tardigrada</taxon>
        <taxon>Eutardigrada</taxon>
        <taxon>Parachela</taxon>
        <taxon>Hypsibioidea</taxon>
        <taxon>Ramazzottiidae</taxon>
        <taxon>Ramazzottius</taxon>
    </lineage>
</organism>
<dbReference type="InterPro" id="IPR011009">
    <property type="entry name" value="Kinase-like_dom_sf"/>
</dbReference>
<dbReference type="EMBL" id="BDGG01000009">
    <property type="protein sequence ID" value="GAV03541.1"/>
    <property type="molecule type" value="Genomic_DNA"/>
</dbReference>
<dbReference type="PROSITE" id="PS00108">
    <property type="entry name" value="PROTEIN_KINASE_ST"/>
    <property type="match status" value="1"/>
</dbReference>
<keyword evidence="4" id="KW-0547">Nucleotide-binding</keyword>
<dbReference type="SMART" id="SM00220">
    <property type="entry name" value="S_TKc"/>
    <property type="match status" value="1"/>
</dbReference>
<dbReference type="InterPro" id="IPR008271">
    <property type="entry name" value="Ser/Thr_kinase_AS"/>
</dbReference>
<dbReference type="Gene3D" id="1.10.510.10">
    <property type="entry name" value="Transferase(Phosphotransferase) domain 1"/>
    <property type="match status" value="2"/>
</dbReference>
<dbReference type="Pfam" id="PF00069">
    <property type="entry name" value="Pkinase"/>
    <property type="match status" value="1"/>
</dbReference>
<feature type="region of interest" description="Disordered" evidence="7">
    <location>
        <begin position="253"/>
        <end position="279"/>
    </location>
</feature>
<keyword evidence="5" id="KW-0418">Kinase</keyword>
<dbReference type="InterPro" id="IPR000719">
    <property type="entry name" value="Prot_kinase_dom"/>
</dbReference>
<evidence type="ECO:0000313" key="10">
    <source>
        <dbReference type="Proteomes" id="UP000186922"/>
    </source>
</evidence>
<dbReference type="Proteomes" id="UP000186922">
    <property type="component" value="Unassembled WGS sequence"/>
</dbReference>
<dbReference type="PANTHER" id="PTHR24058:SF22">
    <property type="entry name" value="DUAL SPECIFICITY TYROSINE-PHOSPHORYLATION-REGULATED KINASE 4"/>
    <property type="match status" value="1"/>
</dbReference>
<evidence type="ECO:0000256" key="1">
    <source>
        <dbReference type="ARBA" id="ARBA00008867"/>
    </source>
</evidence>
<keyword evidence="10" id="KW-1185">Reference proteome</keyword>
<comment type="caution">
    <text evidence="9">The sequence shown here is derived from an EMBL/GenBank/DDBJ whole genome shotgun (WGS) entry which is preliminary data.</text>
</comment>
<dbReference type="SUPFAM" id="SSF56112">
    <property type="entry name" value="Protein kinase-like (PK-like)"/>
    <property type="match status" value="1"/>
</dbReference>
<evidence type="ECO:0000256" key="4">
    <source>
        <dbReference type="ARBA" id="ARBA00022741"/>
    </source>
</evidence>
<dbReference type="PROSITE" id="PS50011">
    <property type="entry name" value="PROTEIN_KINASE_DOM"/>
    <property type="match status" value="1"/>
</dbReference>
<evidence type="ECO:0000256" key="6">
    <source>
        <dbReference type="ARBA" id="ARBA00022840"/>
    </source>
</evidence>
<keyword evidence="2" id="KW-0723">Serine/threonine-protein kinase</keyword>
<proteinExistence type="inferred from homology"/>
<dbReference type="AlphaFoldDB" id="A0A1D1VRE3"/>
<evidence type="ECO:0000256" key="2">
    <source>
        <dbReference type="ARBA" id="ARBA00022527"/>
    </source>
</evidence>
<reference evidence="9 10" key="1">
    <citation type="journal article" date="2016" name="Nat. Commun.">
        <title>Extremotolerant tardigrade genome and improved radiotolerance of human cultured cells by tardigrade-unique protein.</title>
        <authorList>
            <person name="Hashimoto T."/>
            <person name="Horikawa D.D."/>
            <person name="Saito Y."/>
            <person name="Kuwahara H."/>
            <person name="Kozuka-Hata H."/>
            <person name="Shin-I T."/>
            <person name="Minakuchi Y."/>
            <person name="Ohishi K."/>
            <person name="Motoyama A."/>
            <person name="Aizu T."/>
            <person name="Enomoto A."/>
            <person name="Kondo K."/>
            <person name="Tanaka S."/>
            <person name="Hara Y."/>
            <person name="Koshikawa S."/>
            <person name="Sagara H."/>
            <person name="Miura T."/>
            <person name="Yokobori S."/>
            <person name="Miyagawa K."/>
            <person name="Suzuki Y."/>
            <person name="Kubo T."/>
            <person name="Oyama M."/>
            <person name="Kohara Y."/>
            <person name="Fujiyama A."/>
            <person name="Arakawa K."/>
            <person name="Katayama T."/>
            <person name="Toyoda A."/>
            <person name="Kunieda T."/>
        </authorList>
    </citation>
    <scope>NUCLEOTIDE SEQUENCE [LARGE SCALE GENOMIC DNA]</scope>
    <source>
        <strain evidence="9 10">YOKOZUNA-1</strain>
    </source>
</reference>
<dbReference type="STRING" id="947166.A0A1D1VRE3"/>
<dbReference type="GO" id="GO:0005737">
    <property type="term" value="C:cytoplasm"/>
    <property type="evidence" value="ECO:0007669"/>
    <property type="project" value="TreeGrafter"/>
</dbReference>
<dbReference type="Gene3D" id="3.30.200.20">
    <property type="entry name" value="Phosphorylase Kinase, domain 1"/>
    <property type="match status" value="1"/>
</dbReference>
<evidence type="ECO:0000313" key="9">
    <source>
        <dbReference type="EMBL" id="GAV03541.1"/>
    </source>
</evidence>
<evidence type="ECO:0000256" key="3">
    <source>
        <dbReference type="ARBA" id="ARBA00022679"/>
    </source>
</evidence>
<evidence type="ECO:0000256" key="7">
    <source>
        <dbReference type="SAM" id="MobiDB-lite"/>
    </source>
</evidence>
<name>A0A1D1VRE3_RAMVA</name>
<dbReference type="GO" id="GO:0005524">
    <property type="term" value="F:ATP binding"/>
    <property type="evidence" value="ECO:0007669"/>
    <property type="project" value="UniProtKB-KW"/>
</dbReference>
<evidence type="ECO:0000256" key="5">
    <source>
        <dbReference type="ARBA" id="ARBA00022777"/>
    </source>
</evidence>
<feature type="compositionally biased region" description="Basic and acidic residues" evidence="7">
    <location>
        <begin position="264"/>
        <end position="279"/>
    </location>
</feature>
<dbReference type="GO" id="GO:0005856">
    <property type="term" value="C:cytoskeleton"/>
    <property type="evidence" value="ECO:0007669"/>
    <property type="project" value="TreeGrafter"/>
</dbReference>
<gene>
    <name evidence="9" type="primary">RvY_13944-1</name>
    <name evidence="9" type="synonym">RvY_13944.1</name>
    <name evidence="9" type="ORF">RvY_13944</name>
</gene>
<keyword evidence="3" id="KW-0808">Transferase</keyword>
<dbReference type="OrthoDB" id="9332038at2759"/>